<evidence type="ECO:0000313" key="3">
    <source>
        <dbReference type="Proteomes" id="UP000002774"/>
    </source>
</evidence>
<reference evidence="2" key="1">
    <citation type="submission" date="2011-09" db="EMBL/GenBank/DDBJ databases">
        <title>The permanent draft genome of Mucilaginibacter paludis DSM 18603.</title>
        <authorList>
            <consortium name="US DOE Joint Genome Institute (JGI-PGF)"/>
            <person name="Lucas S."/>
            <person name="Han J."/>
            <person name="Lapidus A."/>
            <person name="Bruce D."/>
            <person name="Goodwin L."/>
            <person name="Pitluck S."/>
            <person name="Peters L."/>
            <person name="Kyrpides N."/>
            <person name="Mavromatis K."/>
            <person name="Ivanova N."/>
            <person name="Mikhailova N."/>
            <person name="Held B."/>
            <person name="Detter J.C."/>
            <person name="Tapia R."/>
            <person name="Han C."/>
            <person name="Land M."/>
            <person name="Hauser L."/>
            <person name="Markowitz V."/>
            <person name="Cheng J.-F."/>
            <person name="Hugenholtz P."/>
            <person name="Woyke T."/>
            <person name="Wu D."/>
            <person name="Tindall B."/>
            <person name="Brambilla E."/>
            <person name="Klenk H.-P."/>
            <person name="Eisen J.A."/>
        </authorList>
    </citation>
    <scope>NUCLEOTIDE SEQUENCE [LARGE SCALE GENOMIC DNA]</scope>
    <source>
        <strain evidence="2">DSM 18603</strain>
    </source>
</reference>
<dbReference type="STRING" id="714943.Mucpa_6750"/>
<feature type="signal peptide" evidence="1">
    <location>
        <begin position="1"/>
        <end position="21"/>
    </location>
</feature>
<dbReference type="InterPro" id="IPR050261">
    <property type="entry name" value="FrsA_esterase"/>
</dbReference>
<evidence type="ECO:0000256" key="1">
    <source>
        <dbReference type="SAM" id="SignalP"/>
    </source>
</evidence>
<evidence type="ECO:0000313" key="2">
    <source>
        <dbReference type="EMBL" id="EHQ30799.1"/>
    </source>
</evidence>
<dbReference type="Proteomes" id="UP000002774">
    <property type="component" value="Chromosome"/>
</dbReference>
<organism evidence="2 3">
    <name type="scientific">Mucilaginibacter paludis DSM 18603</name>
    <dbReference type="NCBI Taxonomy" id="714943"/>
    <lineage>
        <taxon>Bacteria</taxon>
        <taxon>Pseudomonadati</taxon>
        <taxon>Bacteroidota</taxon>
        <taxon>Sphingobacteriia</taxon>
        <taxon>Sphingobacteriales</taxon>
        <taxon>Sphingobacteriaceae</taxon>
        <taxon>Mucilaginibacter</taxon>
    </lineage>
</organism>
<dbReference type="AlphaFoldDB" id="H1YEN9"/>
<dbReference type="ESTHER" id="9sphi-h1yen9">
    <property type="family name" value="Pectin_methylesterase"/>
</dbReference>
<dbReference type="Gene3D" id="3.40.50.1820">
    <property type="entry name" value="alpha/beta hydrolase"/>
    <property type="match status" value="1"/>
</dbReference>
<gene>
    <name evidence="2" type="ORF">Mucpa_6750</name>
</gene>
<dbReference type="SUPFAM" id="SSF53474">
    <property type="entry name" value="alpha/beta-Hydrolases"/>
    <property type="match status" value="1"/>
</dbReference>
<dbReference type="HOGENOM" id="CLU_028253_0_0_10"/>
<dbReference type="RefSeq" id="WP_008512785.1">
    <property type="nucleotide sequence ID" value="NZ_CM001403.1"/>
</dbReference>
<sequence>MIKRLNIVFIFLLMVPAKLFAQKSADDSLKEPLKQVLTEIEARFHVQIKYDESLVKGKIVTFAKWRFRPDADKTLNNILTPLDISFPKTGNVYKLRKFDYPRWTVEDGRQQLDYLSSLYNDVASFEKRKQAIRECVYSTLGLSPLPAKPNSKPIVTHIRQMDGYTIENVAIETLPGLYVCGSLYRPAKSKGKIPVVIAPNGHFQSGRYNKDQQKLCATLARMGAMALSYDLFAWGESTLQFKFEDHNRSLAMSIQALNGIRMIDFLLAQKNADPARLGITGASGGGSQTILLSALDDRIKASAPVVMLSCYFYGGSLSESGMPIHLCEGGTDNPELAALFAPKPQLVVSDGKDWTEHVPEIEFPYLQKVYGYYGKRDAVTNVHLANEGHDYGISKRKAVYQFMAKNLGLDLKAVQDENGNIDESKSTVENEQALYVFGDKGERLPGNAIHGFENMEQVFNQATSGNKQHN</sequence>
<dbReference type="eggNOG" id="COG3458">
    <property type="taxonomic scope" value="Bacteria"/>
</dbReference>
<dbReference type="InterPro" id="IPR029058">
    <property type="entry name" value="AB_hydrolase_fold"/>
</dbReference>
<proteinExistence type="predicted"/>
<accession>H1YEN9</accession>
<name>H1YEN9_9SPHI</name>
<keyword evidence="1" id="KW-0732">Signal</keyword>
<dbReference type="PANTHER" id="PTHR22946:SF8">
    <property type="entry name" value="ACETYL XYLAN ESTERASE DOMAIN-CONTAINING PROTEIN"/>
    <property type="match status" value="1"/>
</dbReference>
<dbReference type="OrthoDB" id="3668964at2"/>
<feature type="chain" id="PRO_5003557283" evidence="1">
    <location>
        <begin position="22"/>
        <end position="470"/>
    </location>
</feature>
<protein>
    <submittedName>
        <fullName evidence="2">Uncharacterized protein</fullName>
    </submittedName>
</protein>
<keyword evidence="3" id="KW-1185">Reference proteome</keyword>
<dbReference type="EMBL" id="CM001403">
    <property type="protein sequence ID" value="EHQ30799.1"/>
    <property type="molecule type" value="Genomic_DNA"/>
</dbReference>
<dbReference type="PANTHER" id="PTHR22946">
    <property type="entry name" value="DIENELACTONE HYDROLASE DOMAIN-CONTAINING PROTEIN-RELATED"/>
    <property type="match status" value="1"/>
</dbReference>